<evidence type="ECO:0000256" key="1">
    <source>
        <dbReference type="SAM" id="MobiDB-lite"/>
    </source>
</evidence>
<evidence type="ECO:0000313" key="3">
    <source>
        <dbReference type="Proteomes" id="UP000460558"/>
    </source>
</evidence>
<name>A0ABW9P2A8_9ACTN</name>
<accession>A0ABW9P2A8</accession>
<evidence type="ECO:0000313" key="2">
    <source>
        <dbReference type="EMBL" id="MQS39722.1"/>
    </source>
</evidence>
<protein>
    <submittedName>
        <fullName evidence="2">Uncharacterized protein</fullName>
    </submittedName>
</protein>
<keyword evidence="3" id="KW-1185">Reference proteome</keyword>
<dbReference type="Proteomes" id="UP000460558">
    <property type="component" value="Unassembled WGS sequence"/>
</dbReference>
<proteinExistence type="predicted"/>
<sequence length="74" mass="7931">MFRSSTCRAASGPDSPRRVCSRISALRFQTARSFIPVVVQSSSSSRTAPPEARSSPGSLSIMGSKWVSRQAASR</sequence>
<gene>
    <name evidence="2" type="ORF">FFZ77_30310</name>
</gene>
<comment type="caution">
    <text evidence="2">The sequence shown here is derived from an EMBL/GenBank/DDBJ whole genome shotgun (WGS) entry which is preliminary data.</text>
</comment>
<dbReference type="EMBL" id="VDEQ01000362">
    <property type="protein sequence ID" value="MQS39722.1"/>
    <property type="molecule type" value="Genomic_DNA"/>
</dbReference>
<organism evidence="2 3">
    <name type="scientific">Streptomyces katsurahamanus</name>
    <dbReference type="NCBI Taxonomy" id="2577098"/>
    <lineage>
        <taxon>Bacteria</taxon>
        <taxon>Bacillati</taxon>
        <taxon>Actinomycetota</taxon>
        <taxon>Actinomycetes</taxon>
        <taxon>Kitasatosporales</taxon>
        <taxon>Streptomycetaceae</taxon>
        <taxon>Streptomyces</taxon>
    </lineage>
</organism>
<feature type="region of interest" description="Disordered" evidence="1">
    <location>
        <begin position="39"/>
        <end position="74"/>
    </location>
</feature>
<reference evidence="2 3" key="1">
    <citation type="submission" date="2019-06" db="EMBL/GenBank/DDBJ databases">
        <title>Comparative genomics and metabolomics analyses of clavulanic acid producing Streptomyces species provides insight into specialized metabolism and evolution of beta-lactam biosynthetic gene clusters.</title>
        <authorList>
            <person name="Moore M.A."/>
            <person name="Cruz-Morales P."/>
            <person name="Barona Gomez F."/>
            <person name="Kapil T."/>
        </authorList>
    </citation>
    <scope>NUCLEOTIDE SEQUENCE [LARGE SCALE GENOMIC DNA]</scope>
    <source>
        <strain evidence="2 3">T-272</strain>
    </source>
</reference>